<keyword evidence="1" id="KW-0677">Repeat</keyword>
<dbReference type="InterPro" id="IPR054296">
    <property type="entry name" value="DUF7032"/>
</dbReference>
<dbReference type="Pfam" id="PF23005">
    <property type="entry name" value="DUF7032"/>
    <property type="match status" value="1"/>
</dbReference>
<keyword evidence="5" id="KW-1185">Reference proteome</keyword>
<dbReference type="AlphaFoldDB" id="A0ABD1R463"/>
<dbReference type="Pfam" id="PF00514">
    <property type="entry name" value="Arm"/>
    <property type="match status" value="1"/>
</dbReference>
<dbReference type="SUPFAM" id="SSF48371">
    <property type="entry name" value="ARM repeat"/>
    <property type="match status" value="1"/>
</dbReference>
<evidence type="ECO:0000313" key="4">
    <source>
        <dbReference type="EMBL" id="KAL2483227.1"/>
    </source>
</evidence>
<evidence type="ECO:0000259" key="3">
    <source>
        <dbReference type="Pfam" id="PF23005"/>
    </source>
</evidence>
<evidence type="ECO:0000256" key="2">
    <source>
        <dbReference type="PROSITE-ProRule" id="PRU00259"/>
    </source>
</evidence>
<dbReference type="Proteomes" id="UP001604277">
    <property type="component" value="Unassembled WGS sequence"/>
</dbReference>
<proteinExistence type="predicted"/>
<dbReference type="Gene3D" id="1.25.10.10">
    <property type="entry name" value="Leucine-rich Repeat Variant"/>
    <property type="match status" value="3"/>
</dbReference>
<dbReference type="SMART" id="SM00185">
    <property type="entry name" value="ARM"/>
    <property type="match status" value="5"/>
</dbReference>
<dbReference type="EMBL" id="JBFOLJ010000013">
    <property type="protein sequence ID" value="KAL2483227.1"/>
    <property type="molecule type" value="Genomic_DNA"/>
</dbReference>
<comment type="caution">
    <text evidence="4">The sequence shown here is derived from an EMBL/GenBank/DDBJ whole genome shotgun (WGS) entry which is preliminary data.</text>
</comment>
<dbReference type="PANTHER" id="PTHR46043">
    <property type="entry name" value="ARM REPEAT SUPERFAMILY PROTEIN"/>
    <property type="match status" value="1"/>
</dbReference>
<feature type="repeat" description="ARM" evidence="2">
    <location>
        <begin position="283"/>
        <end position="325"/>
    </location>
</feature>
<name>A0ABD1R463_9LAMI</name>
<evidence type="ECO:0000256" key="1">
    <source>
        <dbReference type="ARBA" id="ARBA00022737"/>
    </source>
</evidence>
<dbReference type="PROSITE" id="PS50176">
    <property type="entry name" value="ARM_REPEAT"/>
    <property type="match status" value="1"/>
</dbReference>
<evidence type="ECO:0000313" key="5">
    <source>
        <dbReference type="Proteomes" id="UP001604277"/>
    </source>
</evidence>
<protein>
    <submittedName>
        <fullName evidence="4">ARM repeat superfamily protein</fullName>
    </submittedName>
</protein>
<dbReference type="InterPro" id="IPR016024">
    <property type="entry name" value="ARM-type_fold"/>
</dbReference>
<reference evidence="5" key="1">
    <citation type="submission" date="2024-07" db="EMBL/GenBank/DDBJ databases">
        <title>Two chromosome-level genome assemblies of Korean endemic species Abeliophyllum distichum and Forsythia ovata (Oleaceae).</title>
        <authorList>
            <person name="Jang H."/>
        </authorList>
    </citation>
    <scope>NUCLEOTIDE SEQUENCE [LARGE SCALE GENOMIC DNA]</scope>
</reference>
<dbReference type="InterPro" id="IPR000225">
    <property type="entry name" value="Armadillo"/>
</dbReference>
<organism evidence="4 5">
    <name type="scientific">Forsythia ovata</name>
    <dbReference type="NCBI Taxonomy" id="205694"/>
    <lineage>
        <taxon>Eukaryota</taxon>
        <taxon>Viridiplantae</taxon>
        <taxon>Streptophyta</taxon>
        <taxon>Embryophyta</taxon>
        <taxon>Tracheophyta</taxon>
        <taxon>Spermatophyta</taxon>
        <taxon>Magnoliopsida</taxon>
        <taxon>eudicotyledons</taxon>
        <taxon>Gunneridae</taxon>
        <taxon>Pentapetalae</taxon>
        <taxon>asterids</taxon>
        <taxon>lamiids</taxon>
        <taxon>Lamiales</taxon>
        <taxon>Oleaceae</taxon>
        <taxon>Forsythieae</taxon>
        <taxon>Forsythia</taxon>
    </lineage>
</organism>
<dbReference type="InterPro" id="IPR011989">
    <property type="entry name" value="ARM-like"/>
</dbReference>
<gene>
    <name evidence="4" type="ORF">Fot_44671</name>
</gene>
<sequence>MHPTTDHMRQPPPEPPCPTERLDQITQLLSHLLQSTLCITSFTSRWQGLRSKLATLKSVLSEISDSLHWSDNPLLGALLPDLLSTLCRIETLCCQCSDPSFAPGKLLMQSDLDMASGWLSKQSHDLELLLRSGVLHQSTAIVLSRPNANGPKSDLCFFVKDLFTRLQIGSIEFKRKALDSLIQILTEDEKSASVVAKEGNSSCLIHLLDPIYPDSVKELAVVAVSILASGSDFSRKCVFEEGALGPLLRIIECSSMTLKEKAAMAVEFITEDPDNAWAISAYGGVPILIELCKSGSVTAQSYSVGAIRNISTVEDIRIALVEEGAIPVLVQLLVCGIPPAQEKAANCVAILASSGKFFHSLLLQEKGLQRLLHLLHESSNPDTIEHALHAIYLLSDSDYSYVTLSGSTTFIIHLAELVKYGSIMLQKISASLLANLSISDGNKRAVGGCMGSLVKLMESMKPDGLQEVGANALVSLLSVRSNRKEFVRDDKSLMKLVHMLDPANDVISKRFPVAVVVALTAGSSHGCRKRLMTAGAYVHLQRLADMDVAGAKKALQRLSGNRLTNIFNRSWRE</sequence>
<dbReference type="PANTHER" id="PTHR46043:SF2">
    <property type="entry name" value="ARM REPEAT SUPERFAMILY PROTEIN"/>
    <property type="match status" value="1"/>
</dbReference>
<accession>A0ABD1R463</accession>
<feature type="domain" description="DUF7032" evidence="3">
    <location>
        <begin position="24"/>
        <end position="134"/>
    </location>
</feature>